<comment type="caution">
    <text evidence="2">The sequence shown here is derived from an EMBL/GenBank/DDBJ whole genome shotgun (WGS) entry which is preliminary data.</text>
</comment>
<dbReference type="Gene3D" id="1.10.287.110">
    <property type="entry name" value="DnaJ domain"/>
    <property type="match status" value="1"/>
</dbReference>
<dbReference type="PRINTS" id="PR00625">
    <property type="entry name" value="JDOMAIN"/>
</dbReference>
<protein>
    <submittedName>
        <fullName evidence="2">Chaperone</fullName>
    </submittedName>
</protein>
<dbReference type="OrthoDB" id="445556at2759"/>
<keyword evidence="3" id="KW-1185">Reference proteome</keyword>
<dbReference type="CDD" id="cd06257">
    <property type="entry name" value="DnaJ"/>
    <property type="match status" value="1"/>
</dbReference>
<dbReference type="PANTHER" id="PTHR44825">
    <property type="match status" value="1"/>
</dbReference>
<dbReference type="InterPro" id="IPR052763">
    <property type="entry name" value="DnaJ_C4"/>
</dbReference>
<dbReference type="InterPro" id="IPR036869">
    <property type="entry name" value="J_dom_sf"/>
</dbReference>
<evidence type="ECO:0000313" key="2">
    <source>
        <dbReference type="EMBL" id="KRT82324.1"/>
    </source>
</evidence>
<evidence type="ECO:0000313" key="3">
    <source>
        <dbReference type="Proteomes" id="UP000051574"/>
    </source>
</evidence>
<dbReference type="Proteomes" id="UP000051574">
    <property type="component" value="Unassembled WGS sequence"/>
</dbReference>
<dbReference type="Pfam" id="PF00226">
    <property type="entry name" value="DnaJ"/>
    <property type="match status" value="1"/>
</dbReference>
<dbReference type="AlphaFoldDB" id="A0A0T6B4W5"/>
<dbReference type="SMART" id="SM00271">
    <property type="entry name" value="DnaJ"/>
    <property type="match status" value="1"/>
</dbReference>
<proteinExistence type="predicted"/>
<organism evidence="2 3">
    <name type="scientific">Oryctes borbonicus</name>
    <dbReference type="NCBI Taxonomy" id="1629725"/>
    <lineage>
        <taxon>Eukaryota</taxon>
        <taxon>Metazoa</taxon>
        <taxon>Ecdysozoa</taxon>
        <taxon>Arthropoda</taxon>
        <taxon>Hexapoda</taxon>
        <taxon>Insecta</taxon>
        <taxon>Pterygota</taxon>
        <taxon>Neoptera</taxon>
        <taxon>Endopterygota</taxon>
        <taxon>Coleoptera</taxon>
        <taxon>Polyphaga</taxon>
        <taxon>Scarabaeiformia</taxon>
        <taxon>Scarabaeidae</taxon>
        <taxon>Dynastinae</taxon>
        <taxon>Oryctes</taxon>
    </lineage>
</organism>
<dbReference type="EMBL" id="LJIG01009816">
    <property type="protein sequence ID" value="KRT82324.1"/>
    <property type="molecule type" value="Genomic_DNA"/>
</dbReference>
<reference evidence="2 3" key="1">
    <citation type="submission" date="2015-09" db="EMBL/GenBank/DDBJ databases">
        <title>Draft genome of the scarab beetle Oryctes borbonicus.</title>
        <authorList>
            <person name="Meyer J.M."/>
            <person name="Markov G.V."/>
            <person name="Baskaran P."/>
            <person name="Herrmann M."/>
            <person name="Sommer R.J."/>
            <person name="Roedelsperger C."/>
        </authorList>
    </citation>
    <scope>NUCLEOTIDE SEQUENCE [LARGE SCALE GENOMIC DNA]</scope>
    <source>
        <strain evidence="2">OB123</strain>
        <tissue evidence="2">Whole animal</tissue>
    </source>
</reference>
<accession>A0A0T6B4W5</accession>
<feature type="non-terminal residue" evidence="2">
    <location>
        <position position="1"/>
    </location>
</feature>
<dbReference type="SUPFAM" id="SSF46565">
    <property type="entry name" value="Chaperone J-domain"/>
    <property type="match status" value="1"/>
</dbReference>
<name>A0A0T6B4W5_9SCAR</name>
<sequence>KHQSHIYRINSFCSSSKHLFESHYDVLQLKRNCTTKEVKDAFIQLSKQYHPDTANSKESQKKFVRIVEAYNILSKPNLRRNYDLGLSRPESMLKTDSTKQYYEYDPHFER</sequence>
<evidence type="ECO:0000259" key="1">
    <source>
        <dbReference type="PROSITE" id="PS50076"/>
    </source>
</evidence>
<dbReference type="InterPro" id="IPR001623">
    <property type="entry name" value="DnaJ_domain"/>
</dbReference>
<dbReference type="PROSITE" id="PS50076">
    <property type="entry name" value="DNAJ_2"/>
    <property type="match status" value="1"/>
</dbReference>
<feature type="domain" description="J" evidence="1">
    <location>
        <begin position="22"/>
        <end position="86"/>
    </location>
</feature>
<gene>
    <name evidence="2" type="ORF">AMK59_4493</name>
</gene>
<dbReference type="PANTHER" id="PTHR44825:SF1">
    <property type="entry name" value="DNAJ HOMOLOG SUBFAMILY C MEMBER 4"/>
    <property type="match status" value="1"/>
</dbReference>